<keyword evidence="2" id="KW-0805">Transcription regulation</keyword>
<dbReference type="Gene3D" id="1.10.10.10">
    <property type="entry name" value="Winged helix-like DNA-binding domain superfamily/Winged helix DNA-binding domain"/>
    <property type="match status" value="1"/>
</dbReference>
<dbReference type="InterPro" id="IPR051054">
    <property type="entry name" value="SorC_transcr_regulators"/>
</dbReference>
<comment type="caution">
    <text evidence="6">The sequence shown here is derived from an EMBL/GenBank/DDBJ whole genome shotgun (WGS) entry which is preliminary data.</text>
</comment>
<evidence type="ECO:0000256" key="3">
    <source>
        <dbReference type="ARBA" id="ARBA00023125"/>
    </source>
</evidence>
<evidence type="ECO:0000313" key="6">
    <source>
        <dbReference type="EMBL" id="MBH0238087.1"/>
    </source>
</evidence>
<dbReference type="GO" id="GO:0030246">
    <property type="term" value="F:carbohydrate binding"/>
    <property type="evidence" value="ECO:0007669"/>
    <property type="project" value="InterPro"/>
</dbReference>
<dbReference type="SUPFAM" id="SSF100950">
    <property type="entry name" value="NagB/RpiA/CoA transferase-like"/>
    <property type="match status" value="1"/>
</dbReference>
<dbReference type="InterPro" id="IPR007324">
    <property type="entry name" value="Sugar-bd_dom_put"/>
</dbReference>
<sequence length="336" mass="36744">MDRARGRAADDFTGCRAVSDLVDPQSRRRLDLAARAAWLYYIKSRTQDEIAVELGVSRQNVQRLVALALQERLIKFRLDHELAECIELEQRLRERFDLQVCEVVPGQRDGDDGRLGVGIAVAQLLEYFLSQKAPLTLAIGTGRTLREAVQQVPAMDRPQHKIVSLVGNLTRDGRASPYDVVIRLADRVGASCYPLPMPVVTDTAEEREQLHLQRGFQTVRTLVDEAKAHIMGIGQVAWGAPLNIDGFITDRELAQMMDLGAIGEIRGWTFDAAGRVLSGGFHDRLTAVPIVVPADHLAVIAGAGSHRAPAIRAALGGQLANGLVTDELTARLVLGD</sequence>
<dbReference type="Gene3D" id="3.40.50.1360">
    <property type="match status" value="1"/>
</dbReference>
<protein>
    <submittedName>
        <fullName evidence="6">Sugar-binding transcriptional regulator</fullName>
    </submittedName>
</protein>
<dbReference type="EMBL" id="JADZLT010000049">
    <property type="protein sequence ID" value="MBH0238087.1"/>
    <property type="molecule type" value="Genomic_DNA"/>
</dbReference>
<keyword evidence="3" id="KW-0238">DNA-binding</keyword>
<accession>A0A931MY71</accession>
<dbReference type="AlphaFoldDB" id="A0A931MY71"/>
<dbReference type="SUPFAM" id="SSF88659">
    <property type="entry name" value="Sigma3 and sigma4 domains of RNA polymerase sigma factors"/>
    <property type="match status" value="1"/>
</dbReference>
<evidence type="ECO:0000313" key="7">
    <source>
        <dbReference type="Proteomes" id="UP000631694"/>
    </source>
</evidence>
<evidence type="ECO:0000256" key="4">
    <source>
        <dbReference type="ARBA" id="ARBA00023163"/>
    </source>
</evidence>
<gene>
    <name evidence="6" type="ORF">I5731_09665</name>
</gene>
<evidence type="ECO:0000259" key="5">
    <source>
        <dbReference type="Pfam" id="PF04198"/>
    </source>
</evidence>
<dbReference type="InterPro" id="IPR013324">
    <property type="entry name" value="RNA_pol_sigma_r3/r4-like"/>
</dbReference>
<comment type="similarity">
    <text evidence="1">Belongs to the SorC transcriptional regulatory family.</text>
</comment>
<name>A0A931MY71_9HYPH</name>
<dbReference type="GO" id="GO:0003677">
    <property type="term" value="F:DNA binding"/>
    <property type="evidence" value="ECO:0007669"/>
    <property type="project" value="UniProtKB-KW"/>
</dbReference>
<keyword evidence="4" id="KW-0804">Transcription</keyword>
<dbReference type="PANTHER" id="PTHR34294:SF1">
    <property type="entry name" value="TRANSCRIPTIONAL REGULATOR LSRR"/>
    <property type="match status" value="1"/>
</dbReference>
<keyword evidence="7" id="KW-1185">Reference proteome</keyword>
<organism evidence="6 7">
    <name type="scientific">Methylobrevis albus</name>
    <dbReference type="NCBI Taxonomy" id="2793297"/>
    <lineage>
        <taxon>Bacteria</taxon>
        <taxon>Pseudomonadati</taxon>
        <taxon>Pseudomonadota</taxon>
        <taxon>Alphaproteobacteria</taxon>
        <taxon>Hyphomicrobiales</taxon>
        <taxon>Pleomorphomonadaceae</taxon>
        <taxon>Methylobrevis</taxon>
    </lineage>
</organism>
<dbReference type="InterPro" id="IPR037171">
    <property type="entry name" value="NagB/RpiA_transferase-like"/>
</dbReference>
<proteinExistence type="inferred from homology"/>
<evidence type="ECO:0000256" key="1">
    <source>
        <dbReference type="ARBA" id="ARBA00010466"/>
    </source>
</evidence>
<dbReference type="InterPro" id="IPR036388">
    <property type="entry name" value="WH-like_DNA-bd_sf"/>
</dbReference>
<dbReference type="Proteomes" id="UP000631694">
    <property type="component" value="Unassembled WGS sequence"/>
</dbReference>
<evidence type="ECO:0000256" key="2">
    <source>
        <dbReference type="ARBA" id="ARBA00023015"/>
    </source>
</evidence>
<feature type="domain" description="Sugar-binding" evidence="5">
    <location>
        <begin position="81"/>
        <end position="334"/>
    </location>
</feature>
<dbReference type="PANTHER" id="PTHR34294">
    <property type="entry name" value="TRANSCRIPTIONAL REGULATOR-RELATED"/>
    <property type="match status" value="1"/>
</dbReference>
<dbReference type="Pfam" id="PF04198">
    <property type="entry name" value="Sugar-bind"/>
    <property type="match status" value="1"/>
</dbReference>
<reference evidence="6" key="1">
    <citation type="submission" date="2020-12" db="EMBL/GenBank/DDBJ databases">
        <title>Methylobrevis albus sp. nov., isolated from fresh water lack sediment.</title>
        <authorList>
            <person name="Zou Q."/>
        </authorList>
    </citation>
    <scope>NUCLEOTIDE SEQUENCE</scope>
    <source>
        <strain evidence="6">L22</strain>
    </source>
</reference>